<feature type="binding site" evidence="12">
    <location>
        <position position="296"/>
    </location>
    <ligand>
        <name>K(+)</name>
        <dbReference type="ChEBI" id="CHEBI:29103"/>
    </ligand>
</feature>
<feature type="binding site" evidence="12">
    <location>
        <position position="251"/>
    </location>
    <ligand>
        <name>K(+)</name>
        <dbReference type="ChEBI" id="CHEBI:29103"/>
    </ligand>
</feature>
<dbReference type="InterPro" id="IPR011877">
    <property type="entry name" value="Ribokinase"/>
</dbReference>
<dbReference type="EC" id="2.7.1.15" evidence="2 12"/>
<evidence type="ECO:0000256" key="7">
    <source>
        <dbReference type="ARBA" id="ARBA00022777"/>
    </source>
</evidence>
<proteinExistence type="inferred from homology"/>
<dbReference type="PROSITE" id="PS00584">
    <property type="entry name" value="PFKB_KINASES_2"/>
    <property type="match status" value="1"/>
</dbReference>
<gene>
    <name evidence="12" type="primary">rbsK</name>
    <name evidence="14" type="ORF">LARV_01622</name>
</gene>
<feature type="binding site" evidence="12">
    <location>
        <begin position="225"/>
        <end position="230"/>
    </location>
    <ligand>
        <name>ATP</name>
        <dbReference type="ChEBI" id="CHEBI:30616"/>
    </ligand>
</feature>
<comment type="caution">
    <text evidence="12">Lacks conserved residue(s) required for the propagation of feature annotation.</text>
</comment>
<evidence type="ECO:0000256" key="8">
    <source>
        <dbReference type="ARBA" id="ARBA00022840"/>
    </source>
</evidence>
<keyword evidence="4 12" id="KW-0808">Transferase</keyword>
<evidence type="ECO:0000313" key="15">
    <source>
        <dbReference type="Proteomes" id="UP000055060"/>
    </source>
</evidence>
<dbReference type="Pfam" id="PF00294">
    <property type="entry name" value="PfkB"/>
    <property type="match status" value="1"/>
</dbReference>
<dbReference type="PRINTS" id="PR00990">
    <property type="entry name" value="RIBOKINASE"/>
</dbReference>
<feature type="binding site" evidence="12">
    <location>
        <position position="188"/>
    </location>
    <ligand>
        <name>ATP</name>
        <dbReference type="ChEBI" id="CHEBI:30616"/>
    </ligand>
</feature>
<keyword evidence="6 12" id="KW-0547">Nucleotide-binding</keyword>
<protein>
    <recommendedName>
        <fullName evidence="3 12">Ribokinase</fullName>
        <shortName evidence="12">RK</shortName>
        <ecNumber evidence="2 12">2.7.1.15</ecNumber>
    </recommendedName>
</protein>
<evidence type="ECO:0000259" key="13">
    <source>
        <dbReference type="Pfam" id="PF00294"/>
    </source>
</evidence>
<dbReference type="GO" id="GO:0046872">
    <property type="term" value="F:metal ion binding"/>
    <property type="evidence" value="ECO:0007669"/>
    <property type="project" value="UniProtKB-KW"/>
</dbReference>
<dbReference type="Proteomes" id="UP000055060">
    <property type="component" value="Unassembled WGS sequence"/>
</dbReference>
<feature type="domain" description="Carbohydrate kinase PfkB" evidence="13">
    <location>
        <begin position="43"/>
        <end position="298"/>
    </location>
</feature>
<evidence type="ECO:0000256" key="12">
    <source>
        <dbReference type="HAMAP-Rule" id="MF_01987"/>
    </source>
</evidence>
<comment type="catalytic activity">
    <reaction evidence="12">
        <text>D-ribose + ATP = D-ribose 5-phosphate + ADP + H(+)</text>
        <dbReference type="Rhea" id="RHEA:13697"/>
        <dbReference type="ChEBI" id="CHEBI:15378"/>
        <dbReference type="ChEBI" id="CHEBI:30616"/>
        <dbReference type="ChEBI" id="CHEBI:47013"/>
        <dbReference type="ChEBI" id="CHEBI:78346"/>
        <dbReference type="ChEBI" id="CHEBI:456216"/>
        <dbReference type="EC" id="2.7.1.15"/>
    </reaction>
</comment>
<dbReference type="PANTHER" id="PTHR10584:SF166">
    <property type="entry name" value="RIBOKINASE"/>
    <property type="match status" value="1"/>
</dbReference>
<evidence type="ECO:0000256" key="3">
    <source>
        <dbReference type="ARBA" id="ARBA00016943"/>
    </source>
</evidence>
<keyword evidence="7 12" id="KW-0418">Kinase</keyword>
<accession>A0A0S7B943</accession>
<feature type="binding site" evidence="12">
    <location>
        <position position="287"/>
    </location>
    <ligand>
        <name>K(+)</name>
        <dbReference type="ChEBI" id="CHEBI:29103"/>
    </ligand>
</feature>
<dbReference type="InterPro" id="IPR011611">
    <property type="entry name" value="PfkB_dom"/>
</dbReference>
<dbReference type="AlphaFoldDB" id="A0A0S7B943"/>
<dbReference type="UniPathway" id="UPA00916">
    <property type="reaction ID" value="UER00889"/>
</dbReference>
<dbReference type="GO" id="GO:0005737">
    <property type="term" value="C:cytoplasm"/>
    <property type="evidence" value="ECO:0007669"/>
    <property type="project" value="UniProtKB-SubCell"/>
</dbReference>
<dbReference type="InterPro" id="IPR002139">
    <property type="entry name" value="Ribo/fructo_kinase"/>
</dbReference>
<evidence type="ECO:0000256" key="9">
    <source>
        <dbReference type="ARBA" id="ARBA00022842"/>
    </source>
</evidence>
<dbReference type="EMBL" id="DF967972">
    <property type="protein sequence ID" value="GAP13863.1"/>
    <property type="molecule type" value="Genomic_DNA"/>
</dbReference>
<dbReference type="InterPro" id="IPR029056">
    <property type="entry name" value="Ribokinase-like"/>
</dbReference>
<evidence type="ECO:0000256" key="11">
    <source>
        <dbReference type="ARBA" id="ARBA00023277"/>
    </source>
</evidence>
<dbReference type="CDD" id="cd01174">
    <property type="entry name" value="ribokinase"/>
    <property type="match status" value="1"/>
</dbReference>
<organism evidence="14">
    <name type="scientific">Longilinea arvoryzae</name>
    <dbReference type="NCBI Taxonomy" id="360412"/>
    <lineage>
        <taxon>Bacteria</taxon>
        <taxon>Bacillati</taxon>
        <taxon>Chloroflexota</taxon>
        <taxon>Anaerolineae</taxon>
        <taxon>Anaerolineales</taxon>
        <taxon>Anaerolineaceae</taxon>
        <taxon>Longilinea</taxon>
    </lineage>
</organism>
<sequence>MTRAPEIVVLGHHGCGARQVRVHHIPVIGETVIATGFKIAKDGGKGSHQAMVIGRLGGNVGFIGKIATDEQSDAAKQWLIDDHVDITHLLRMDYQLAGAGMIMVDDNGNNAIVSVPGIRATLKFEEVKPCIEDFKGGKYFITGFEIPIPTALEGARLAKSLGMQTILNPAPAQESIGVLDYIDILIPNETEAKILAGHSVQDEVEPAELAKILREKYQVKTVIITLGEKGALCDEGKDSFGVGSVTVKAVDTTGAGDTFIGAFTLALAEGKKIQDAMAWANYAAALSVSRPGSIPSFPRRDEMEEFIKRCGNIEDLRYHE</sequence>
<feature type="binding site" evidence="12">
    <location>
        <position position="257"/>
    </location>
    <ligand>
        <name>substrate</name>
    </ligand>
</feature>
<name>A0A0S7B943_9CHLR</name>
<comment type="similarity">
    <text evidence="12">Belongs to the carbohydrate kinase PfkB family. Ribokinase subfamily.</text>
</comment>
<evidence type="ECO:0000256" key="10">
    <source>
        <dbReference type="ARBA" id="ARBA00022958"/>
    </source>
</evidence>
<reference evidence="14" key="1">
    <citation type="submission" date="2015-07" db="EMBL/GenBank/DDBJ databases">
        <title>Draft Genome Sequences of Anaerolinea thermolimosa IMO-1, Bellilinea caldifistulae GOMI-1, Leptolinea tardivitalis YMTK-2, Levilinea saccharolytica KIBI-1,Longilinea arvoryzae KOME-1, Previously Described as Members of the Anaerolineaceae (Chloroflexi).</title>
        <authorList>
            <person name="Sekiguchi Y."/>
            <person name="Ohashi A."/>
            <person name="Matsuura N."/>
            <person name="Tourlousse M.D."/>
        </authorList>
    </citation>
    <scope>NUCLEOTIDE SEQUENCE [LARGE SCALE GENOMIC DNA]</scope>
    <source>
        <strain evidence="14">KOME-1</strain>
    </source>
</reference>
<feature type="binding site" evidence="12">
    <location>
        <position position="290"/>
    </location>
    <ligand>
        <name>K(+)</name>
        <dbReference type="ChEBI" id="CHEBI:29103"/>
    </ligand>
</feature>
<comment type="subunit">
    <text evidence="12">Homodimer.</text>
</comment>
<keyword evidence="9 12" id="KW-0460">Magnesium</keyword>
<dbReference type="STRING" id="360412.LARV_01622"/>
<keyword evidence="12" id="KW-0963">Cytoplasm</keyword>
<dbReference type="InterPro" id="IPR002173">
    <property type="entry name" value="Carboh/pur_kinase_PfkB_CS"/>
</dbReference>
<feature type="binding site" evidence="12">
    <location>
        <position position="145"/>
    </location>
    <ligand>
        <name>substrate</name>
    </ligand>
</feature>
<comment type="activity regulation">
    <text evidence="12">Activated by a monovalent cation that binds near, but not in, the active site. The most likely occupant of the site in vivo is potassium. Ion binding induces a conformational change that may alter substrate affinity.</text>
</comment>
<feature type="binding site" evidence="12">
    <location>
        <position position="292"/>
    </location>
    <ligand>
        <name>K(+)</name>
        <dbReference type="ChEBI" id="CHEBI:29103"/>
    </ligand>
</feature>
<dbReference type="Gene3D" id="3.40.1190.20">
    <property type="match status" value="1"/>
</dbReference>
<evidence type="ECO:0000256" key="4">
    <source>
        <dbReference type="ARBA" id="ARBA00022679"/>
    </source>
</evidence>
<keyword evidence="5 12" id="KW-0479">Metal-binding</keyword>
<comment type="function">
    <text evidence="12">Catalyzes the phosphorylation of ribose at O-5 in a reaction requiring ATP and magnesium. The resulting D-ribose-5-phosphate can then be used either for sythesis of nucleotides, histidine, and tryptophan, or as a component of the pentose phosphate pathway.</text>
</comment>
<evidence type="ECO:0000256" key="5">
    <source>
        <dbReference type="ARBA" id="ARBA00022723"/>
    </source>
</evidence>
<keyword evidence="8 12" id="KW-0067">ATP-binding</keyword>
<evidence type="ECO:0000256" key="1">
    <source>
        <dbReference type="ARBA" id="ARBA00005380"/>
    </source>
</evidence>
<comment type="cofactor">
    <cofactor evidence="12">
        <name>Mg(2+)</name>
        <dbReference type="ChEBI" id="CHEBI:18420"/>
    </cofactor>
    <text evidence="12">Requires a divalent cation, most likely magnesium in vivo, as an electrophilic catalyst to aid phosphoryl group transfer. It is the chelate of the metal and the nucleotide that is the actual substrate.</text>
</comment>
<keyword evidence="15" id="KW-1185">Reference proteome</keyword>
<evidence type="ECO:0000256" key="6">
    <source>
        <dbReference type="ARBA" id="ARBA00022741"/>
    </source>
</evidence>
<dbReference type="GO" id="GO:0004747">
    <property type="term" value="F:ribokinase activity"/>
    <property type="evidence" value="ECO:0007669"/>
    <property type="project" value="UniProtKB-UniRule"/>
</dbReference>
<evidence type="ECO:0000256" key="2">
    <source>
        <dbReference type="ARBA" id="ARBA00012035"/>
    </source>
</evidence>
<keyword evidence="10 12" id="KW-0630">Potassium</keyword>
<evidence type="ECO:0000313" key="14">
    <source>
        <dbReference type="EMBL" id="GAP13863.1"/>
    </source>
</evidence>
<dbReference type="HAMAP" id="MF_01987">
    <property type="entry name" value="Ribokinase"/>
    <property type="match status" value="1"/>
</dbReference>
<dbReference type="PANTHER" id="PTHR10584">
    <property type="entry name" value="SUGAR KINASE"/>
    <property type="match status" value="1"/>
</dbReference>
<dbReference type="GO" id="GO:0005524">
    <property type="term" value="F:ATP binding"/>
    <property type="evidence" value="ECO:0007669"/>
    <property type="project" value="UniProtKB-UniRule"/>
</dbReference>
<dbReference type="GO" id="GO:0019303">
    <property type="term" value="P:D-ribose catabolic process"/>
    <property type="evidence" value="ECO:0007669"/>
    <property type="project" value="UniProtKB-UniRule"/>
</dbReference>
<feature type="active site" description="Proton acceptor" evidence="12">
    <location>
        <position position="257"/>
    </location>
</feature>
<keyword evidence="11 12" id="KW-0119">Carbohydrate metabolism</keyword>
<feature type="binding site" evidence="12">
    <location>
        <begin position="256"/>
        <end position="257"/>
    </location>
    <ligand>
        <name>ATP</name>
        <dbReference type="ChEBI" id="CHEBI:30616"/>
    </ligand>
</feature>
<feature type="binding site" evidence="12">
    <location>
        <position position="253"/>
    </location>
    <ligand>
        <name>K(+)</name>
        <dbReference type="ChEBI" id="CHEBI:29103"/>
    </ligand>
</feature>
<dbReference type="SUPFAM" id="SSF53613">
    <property type="entry name" value="Ribokinase-like"/>
    <property type="match status" value="1"/>
</dbReference>
<feature type="binding site" evidence="12">
    <location>
        <position position="281"/>
    </location>
    <ligand>
        <name>ATP</name>
        <dbReference type="ChEBI" id="CHEBI:30616"/>
    </ligand>
</feature>
<comment type="subcellular location">
    <subcellularLocation>
        <location evidence="12">Cytoplasm</location>
    </subcellularLocation>
</comment>
<comment type="pathway">
    <text evidence="12">Carbohydrate metabolism; D-ribose degradation; D-ribose 5-phosphate from beta-D-ribopyranose: step 2/2.</text>
</comment>
<comment type="similarity">
    <text evidence="1">Belongs to the carbohydrate kinase pfkB family.</text>
</comment>